<proteinExistence type="predicted"/>
<reference evidence="2" key="2">
    <citation type="submission" date="2020-10" db="UniProtKB">
        <authorList>
            <consortium name="WormBaseParasite"/>
        </authorList>
    </citation>
    <scope>IDENTIFICATION</scope>
</reference>
<sequence>MPCGKAGTDLTAISLSSLGSGKSSRRRLRGWINDDYQDDSDDREDGRGGCFGDLQSLVYWPNCSLFELNS</sequence>
<evidence type="ECO:0000313" key="1">
    <source>
        <dbReference type="Proteomes" id="UP000492821"/>
    </source>
</evidence>
<dbReference type="AlphaFoldDB" id="A0A7E4V3W8"/>
<accession>A0A7E4V3W8</accession>
<keyword evidence="1" id="KW-1185">Reference proteome</keyword>
<dbReference type="Proteomes" id="UP000492821">
    <property type="component" value="Unassembled WGS sequence"/>
</dbReference>
<reference evidence="1" key="1">
    <citation type="journal article" date="2013" name="Genetics">
        <title>The draft genome and transcriptome of Panagrellus redivivus are shaped by the harsh demands of a free-living lifestyle.</title>
        <authorList>
            <person name="Srinivasan J."/>
            <person name="Dillman A.R."/>
            <person name="Macchietto M.G."/>
            <person name="Heikkinen L."/>
            <person name="Lakso M."/>
            <person name="Fracchia K.M."/>
            <person name="Antoshechkin I."/>
            <person name="Mortazavi A."/>
            <person name="Wong G."/>
            <person name="Sternberg P.W."/>
        </authorList>
    </citation>
    <scope>NUCLEOTIDE SEQUENCE [LARGE SCALE GENOMIC DNA]</scope>
    <source>
        <strain evidence="1">MT8872</strain>
    </source>
</reference>
<dbReference type="WBParaSite" id="Pan_g16255.t1">
    <property type="protein sequence ID" value="Pan_g16255.t1"/>
    <property type="gene ID" value="Pan_g16255"/>
</dbReference>
<protein>
    <submittedName>
        <fullName evidence="2">Uncharacterized protein</fullName>
    </submittedName>
</protein>
<evidence type="ECO:0000313" key="2">
    <source>
        <dbReference type="WBParaSite" id="Pan_g16255.t1"/>
    </source>
</evidence>
<name>A0A7E4V3W8_PANRE</name>
<organism evidence="1 2">
    <name type="scientific">Panagrellus redivivus</name>
    <name type="common">Microworm</name>
    <dbReference type="NCBI Taxonomy" id="6233"/>
    <lineage>
        <taxon>Eukaryota</taxon>
        <taxon>Metazoa</taxon>
        <taxon>Ecdysozoa</taxon>
        <taxon>Nematoda</taxon>
        <taxon>Chromadorea</taxon>
        <taxon>Rhabditida</taxon>
        <taxon>Tylenchina</taxon>
        <taxon>Panagrolaimomorpha</taxon>
        <taxon>Panagrolaimoidea</taxon>
        <taxon>Panagrolaimidae</taxon>
        <taxon>Panagrellus</taxon>
    </lineage>
</organism>